<dbReference type="GO" id="GO:0052689">
    <property type="term" value="F:carboxylic ester hydrolase activity"/>
    <property type="evidence" value="ECO:0007669"/>
    <property type="project" value="UniProtKB-KW"/>
</dbReference>
<evidence type="ECO:0000256" key="4">
    <source>
        <dbReference type="ARBA" id="ARBA00023157"/>
    </source>
</evidence>
<feature type="domain" description="Carboxylesterase type B" evidence="7">
    <location>
        <begin position="15"/>
        <end position="540"/>
    </location>
</feature>
<dbReference type="Pfam" id="PF00135">
    <property type="entry name" value="COesterase"/>
    <property type="match status" value="1"/>
</dbReference>
<dbReference type="SUPFAM" id="SSF53474">
    <property type="entry name" value="alpha/beta-Hydrolases"/>
    <property type="match status" value="1"/>
</dbReference>
<evidence type="ECO:0000259" key="7">
    <source>
        <dbReference type="Pfam" id="PF00135"/>
    </source>
</evidence>
<evidence type="ECO:0000256" key="5">
    <source>
        <dbReference type="ARBA" id="ARBA00023180"/>
    </source>
</evidence>
<dbReference type="InterPro" id="IPR029058">
    <property type="entry name" value="AB_hydrolase_fold"/>
</dbReference>
<dbReference type="PANTHER" id="PTHR11559">
    <property type="entry name" value="CARBOXYLESTERASE"/>
    <property type="match status" value="1"/>
</dbReference>
<protein>
    <recommendedName>
        <fullName evidence="6">Carboxylic ester hydrolase</fullName>
        <ecNumber evidence="6">3.1.1.-</ecNumber>
    </recommendedName>
</protein>
<keyword evidence="3 6" id="KW-0378">Hydrolase</keyword>
<dbReference type="Gene3D" id="3.40.50.1820">
    <property type="entry name" value="alpha/beta hydrolase"/>
    <property type="match status" value="1"/>
</dbReference>
<evidence type="ECO:0000256" key="3">
    <source>
        <dbReference type="ARBA" id="ARBA00022801"/>
    </source>
</evidence>
<dbReference type="InterPro" id="IPR019826">
    <property type="entry name" value="Carboxylesterase_B_AS"/>
</dbReference>
<keyword evidence="5" id="KW-0325">Glycoprotein</keyword>
<proteinExistence type="evidence at transcript level"/>
<sequence>MEQKMDTIPEESKCIVNCKDGPVCGYKDVTENGTFYKFKGIPYANPPIGRLRFMPPTQFKPWTETKDCTQDFPAPLQYEKECTECLMKGSEDCLYIEISTPSINPDKPLPVMFWVGCYAFAFSMDFIFDTSLLTAENVIFARCGFRLGPFGFLSINDFTAPGNCGLKDIVLALKWVQRNISCFGGDPTNVTIFGSSSGGAIVHLMMLSPMATGLFHRAIIQSASALNNWSLCKNPTSPVIEMGNMLGINKTDQKSDIVEELRSLPAVVILEKFKKMAKNVEKEESRDVIDAIFKPCIEVEFEGQPAFLTRTPASLLKSGNFNKIPLIIGSNNIEGAILEYIKEDFYDSFEKYNQNKDLLVPRFLSGETGICKTLGHQILKFYLGGDEQLREDTKAQYLQLITDYYFLYYVNKTLRLHKQYAPECPVYYYILNYAGEWAVPPKLRLLNSSGHIAEVPFIFGIKFPGPETLKGSRDSVTTRARMVRMWTNFSKYGNPTPDENDPLIQITWDPVENKDKLNYLSIGAELTKGTNPFQERMSFWDDLHRENVFLRTLVYFTDLGVSW</sequence>
<comment type="similarity">
    <text evidence="1 6">Belongs to the type-B carboxylesterase/lipase family.</text>
</comment>
<evidence type="ECO:0000256" key="2">
    <source>
        <dbReference type="ARBA" id="ARBA00022487"/>
    </source>
</evidence>
<name>A0A2U3T8L8_ECTOB</name>
<keyword evidence="2" id="KW-0719">Serine esterase</keyword>
<dbReference type="InterPro" id="IPR002018">
    <property type="entry name" value="CarbesteraseB"/>
</dbReference>
<evidence type="ECO:0000256" key="1">
    <source>
        <dbReference type="ARBA" id="ARBA00005964"/>
    </source>
</evidence>
<dbReference type="AlphaFoldDB" id="A0A2U3T8L8"/>
<evidence type="ECO:0000256" key="6">
    <source>
        <dbReference type="RuleBase" id="RU361235"/>
    </source>
</evidence>
<dbReference type="EMBL" id="KX015876">
    <property type="protein sequence ID" value="ARM65405.1"/>
    <property type="molecule type" value="mRNA"/>
</dbReference>
<reference evidence="8" key="1">
    <citation type="submission" date="2016-04" db="EMBL/GenBank/DDBJ databases">
        <title>Molecular identification and expression profiling of carboxylesterase genes associated with odorant degradation in the tea geometrid, Ectropis obliqua Prout.</title>
        <authorList>
            <person name="Mao T.-F."/>
            <person name="Zhang Y.-X."/>
            <person name="Wu J.-J."/>
            <person name="Sun L."/>
        </authorList>
    </citation>
    <scope>NUCLEOTIDE SEQUENCE</scope>
</reference>
<accession>A0A2U3T8L8</accession>
<dbReference type="EC" id="3.1.1.-" evidence="6"/>
<dbReference type="PROSITE" id="PS00122">
    <property type="entry name" value="CARBOXYLESTERASE_B_1"/>
    <property type="match status" value="1"/>
</dbReference>
<keyword evidence="4" id="KW-1015">Disulfide bond</keyword>
<evidence type="ECO:0000313" key="8">
    <source>
        <dbReference type="EMBL" id="ARM65405.1"/>
    </source>
</evidence>
<organism evidence="8">
    <name type="scientific">Ectropis obliqua</name>
    <name type="common">Tea geometrid moth</name>
    <dbReference type="NCBI Taxonomy" id="248899"/>
    <lineage>
        <taxon>Eukaryota</taxon>
        <taxon>Metazoa</taxon>
        <taxon>Ecdysozoa</taxon>
        <taxon>Arthropoda</taxon>
        <taxon>Hexapoda</taxon>
        <taxon>Insecta</taxon>
        <taxon>Pterygota</taxon>
        <taxon>Neoptera</taxon>
        <taxon>Endopterygota</taxon>
        <taxon>Lepidoptera</taxon>
        <taxon>Glossata</taxon>
        <taxon>Ditrysia</taxon>
        <taxon>Geometroidea</taxon>
        <taxon>Geometridae</taxon>
        <taxon>Ennominae</taxon>
        <taxon>Ectropis</taxon>
    </lineage>
</organism>
<dbReference type="InterPro" id="IPR050309">
    <property type="entry name" value="Type-B_Carboxylest/Lipase"/>
</dbReference>